<dbReference type="InterPro" id="IPR006311">
    <property type="entry name" value="TAT_signal"/>
</dbReference>
<feature type="signal peptide" evidence="1">
    <location>
        <begin position="1"/>
        <end position="37"/>
    </location>
</feature>
<dbReference type="EMBL" id="AHJE01000044">
    <property type="protein sequence ID" value="EHP41762.1"/>
    <property type="molecule type" value="Genomic_DNA"/>
</dbReference>
<proteinExistence type="predicted"/>
<accession>H1S6V1</accession>
<gene>
    <name evidence="2" type="ORF">OR16_18256</name>
</gene>
<feature type="chain" id="PRO_5003554239" description="Tat pathway signal protein" evidence="1">
    <location>
        <begin position="38"/>
        <end position="265"/>
    </location>
</feature>
<name>H1S6V1_9BURK</name>
<protein>
    <recommendedName>
        <fullName evidence="4">Tat pathway signal protein</fullName>
    </recommendedName>
</protein>
<dbReference type="PROSITE" id="PS51318">
    <property type="entry name" value="TAT"/>
    <property type="match status" value="1"/>
</dbReference>
<sequence length="265" mass="27317">MMSANFTIPTTMHTRRHFLTSAPAFAALCAASTASFASDILASDAELQRQMQGKLTAELNDQAVASTETGYLFDAFFSWTPPTVDAGQVNTIVAYSFGNRAATGGAVPVPGPVNEQIADAVYLLHQTVGAPIYAQQEIASVLAAKYGLTSGVNSISPPAGASSVGVTVPTPEGVAAAIVKQAGTAAALGTIAVITHRDQASLAVQVSNAIGMKAAVPAGLSLPAAYDTSAQPPALRRRDLYLLGNLSTRLGMLRLNLISQEYPNG</sequence>
<dbReference type="Proteomes" id="UP000005808">
    <property type="component" value="Unassembled WGS sequence"/>
</dbReference>
<organism evidence="2 3">
    <name type="scientific">Cupriavidus basilensis OR16</name>
    <dbReference type="NCBI Taxonomy" id="1127483"/>
    <lineage>
        <taxon>Bacteria</taxon>
        <taxon>Pseudomonadati</taxon>
        <taxon>Pseudomonadota</taxon>
        <taxon>Betaproteobacteria</taxon>
        <taxon>Burkholderiales</taxon>
        <taxon>Burkholderiaceae</taxon>
        <taxon>Cupriavidus</taxon>
    </lineage>
</organism>
<evidence type="ECO:0000313" key="2">
    <source>
        <dbReference type="EMBL" id="EHP41762.1"/>
    </source>
</evidence>
<dbReference type="AlphaFoldDB" id="H1S6V1"/>
<evidence type="ECO:0000313" key="3">
    <source>
        <dbReference type="Proteomes" id="UP000005808"/>
    </source>
</evidence>
<evidence type="ECO:0000256" key="1">
    <source>
        <dbReference type="SAM" id="SignalP"/>
    </source>
</evidence>
<keyword evidence="1" id="KW-0732">Signal</keyword>
<evidence type="ECO:0008006" key="4">
    <source>
        <dbReference type="Google" id="ProtNLM"/>
    </source>
</evidence>
<dbReference type="PATRIC" id="fig|1127483.3.peg.3662"/>
<comment type="caution">
    <text evidence="2">The sequence shown here is derived from an EMBL/GenBank/DDBJ whole genome shotgun (WGS) entry which is preliminary data.</text>
</comment>
<reference evidence="2 3" key="1">
    <citation type="journal article" date="2012" name="J. Bacteriol.">
        <title>De Novo Genome Project of Cupriavidus basilensis OR16.</title>
        <authorList>
            <person name="Cserhati M."/>
            <person name="Kriszt B."/>
            <person name="Szoboszlay S."/>
            <person name="Toth A."/>
            <person name="Szabo I."/>
            <person name="Tancsics A."/>
            <person name="Nagy I."/>
            <person name="Horvath B."/>
            <person name="Nagy I."/>
            <person name="Kukolya J."/>
        </authorList>
    </citation>
    <scope>NUCLEOTIDE SEQUENCE [LARGE SCALE GENOMIC DNA]</scope>
    <source>
        <strain evidence="2 3">OR16</strain>
    </source>
</reference>